<evidence type="ECO:0000313" key="6">
    <source>
        <dbReference type="RefSeq" id="XP_032814198.1"/>
    </source>
</evidence>
<dbReference type="InterPro" id="IPR020839">
    <property type="entry name" value="SCD"/>
</dbReference>
<reference evidence="6 7" key="1">
    <citation type="submission" date="2025-04" db="UniProtKB">
        <authorList>
            <consortium name="RefSeq"/>
        </authorList>
    </citation>
    <scope>IDENTIFICATION</scope>
    <source>
        <tissue evidence="6 7">Sperm</tissue>
    </source>
</reference>
<name>A0AAJ7TC77_PETMA</name>
<evidence type="ECO:0000313" key="5">
    <source>
        <dbReference type="Proteomes" id="UP001318040"/>
    </source>
</evidence>
<dbReference type="SUPFAM" id="SSF48371">
    <property type="entry name" value="ARM repeat"/>
    <property type="match status" value="1"/>
</dbReference>
<evidence type="ECO:0000313" key="9">
    <source>
        <dbReference type="RefSeq" id="XP_032814201.1"/>
    </source>
</evidence>
<keyword evidence="2" id="KW-0132">Cell division</keyword>
<comment type="subunit">
    <text evidence="2">Part of the cohesin complex which is composed of a heterodimer between a SMC1 protein (SMC1A or SMC1B) and SMC3, which are attached via their hinge domain, and RAD21 which link them at their heads, and one STAG protein.</text>
</comment>
<evidence type="ECO:0000256" key="1">
    <source>
        <dbReference type="ARBA" id="ARBA00005486"/>
    </source>
</evidence>
<keyword evidence="5" id="KW-1185">Reference proteome</keyword>
<proteinExistence type="inferred from homology"/>
<sequence>MMTRLPTRPAPRRMSACRTRSLSCVTGSNGRNVLREGGGALPAAKKPRATLPRQAKRPRAPKKPAQPAAAAKPRGAAAVVTSTPPDPNSLYHAVRIGKAVMLTVVDTWVDSYKEDQDEATLSLINFFIQSSGCKGCVTMDMYRTMEYADIIRKMTEGFDEESAEYPLSQAGLQAKRFRTVLADFVLMLVRQSRNGPLYDLKEMLLGLLTGLTDSQVRAFRHTATFAALKLQTGLVEVSLSLIGSLENASRQLQAERSKEPRLRAVDKIEGLLNTIKQLNEHQEDVENMMRSIFKSVFVHRYRDSFPEIRALCMEEIGVWMKAYSDVFLDDGYLKYIGWTLNDKQGEVRLRCLSALQGLYSEKEFFLKLELFTKRFKERIVSMVNDKELDVAVKATQVLVSILENNEESLSVEDCKNVYSMVFSMHRQLATAAGEFLYKKLHSYISNSYDDEEDMGSHSRRRTEKNTTLLRLLVSFLLESEMHQHAAYMVDSLWEHAREELHDWEAMTSLLLPTHNANSPNEGLSDKEEAGLIDIMVCCVKQAAEGLPPIGRLSSRKTQSAKEKKNKQDEQMRLTQHFIIAMPQLLAKYAVDEENVVNLLQVPMYFALEVYTNGRLEKHLDTLVRQVGEVVQKHVLPDVLDGCSRALVALTIPDSSVHSRALVSVSSLMDLLVDRFAHALPAFMEQDYDADGSIAYDLLSVLKRLASFYNGHDLTRLDVHEGCLTLIKHADKGGDVPDQILIYATKCVHYSLFWRLSALAEDQPDKKEVVSLRKSLRSFLHLCNKLLIGIGLALKEQVFLLLCDTLLVFGHSVAEQGRHALLPLVVQAEPELQAEMGSFIIEQIFSTNEDIFDQQEDMQNIEVLHKRRCLLAAYCKLLVYGAIDMRAGVDIFRRYVEFYINYGDIIKETLSRLRQIDLMEYAQTLALTLKQMFTVMLEETSNLVPVKELARRFSLTFGMDAVRSRHAIAALHKNGIDFAFEAKKPGTAPPNILFLEVLCEFSPKLLSQDKKTLCGYMESYKPPTRRNVLDSEWQPVFTYRNSLIASAQPDGAVGTPATDASAGRRIRTRHGSANISMSTEASGLEWGARTPIATPATPQLTSTVLRGGEGVAMATARRGNVSSRGSLSAGSMGNVYTRSRGHSLISAVTKEVSDEDDEDNTKADKLSSGFTSRGSQLLNGPEDAMDTDVDFSTPFF</sequence>
<dbReference type="RefSeq" id="XP_032814199.1">
    <property type="nucleotide sequence ID" value="XM_032958308.1"/>
</dbReference>
<feature type="region of interest" description="Disordered" evidence="3">
    <location>
        <begin position="1148"/>
        <end position="1195"/>
    </location>
</feature>
<dbReference type="PROSITE" id="PS51425">
    <property type="entry name" value="SCD"/>
    <property type="match status" value="1"/>
</dbReference>
<dbReference type="GO" id="GO:0000775">
    <property type="term" value="C:chromosome, centromeric region"/>
    <property type="evidence" value="ECO:0007669"/>
    <property type="project" value="UniProtKB-SubCell"/>
</dbReference>
<dbReference type="InterPro" id="IPR011989">
    <property type="entry name" value="ARM-like"/>
</dbReference>
<keyword evidence="2" id="KW-0159">Chromosome partition</keyword>
<dbReference type="GO" id="GO:0003682">
    <property type="term" value="F:chromatin binding"/>
    <property type="evidence" value="ECO:0007669"/>
    <property type="project" value="TreeGrafter"/>
</dbReference>
<feature type="compositionally biased region" description="Basic and acidic residues" evidence="3">
    <location>
        <begin position="559"/>
        <end position="569"/>
    </location>
</feature>
<dbReference type="GO" id="GO:0051301">
    <property type="term" value="P:cell division"/>
    <property type="evidence" value="ECO:0007669"/>
    <property type="project" value="UniProtKB-UniRule"/>
</dbReference>
<dbReference type="RefSeq" id="XP_032814201.1">
    <property type="nucleotide sequence ID" value="XM_032958310.1"/>
</dbReference>
<feature type="region of interest" description="Disordered" evidence="3">
    <location>
        <begin position="549"/>
        <end position="569"/>
    </location>
</feature>
<dbReference type="GO" id="GO:0000785">
    <property type="term" value="C:chromatin"/>
    <property type="evidence" value="ECO:0007669"/>
    <property type="project" value="UniProtKB-UniRule"/>
</dbReference>
<dbReference type="KEGG" id="pmrn:116944600"/>
<gene>
    <name evidence="6 7 8 9" type="primary">LOC116944600</name>
</gene>
<dbReference type="Proteomes" id="UP001318040">
    <property type="component" value="Chromosome 21"/>
</dbReference>
<dbReference type="InterPro" id="IPR056396">
    <property type="entry name" value="HEAT_SCC3-SA"/>
</dbReference>
<evidence type="ECO:0000313" key="7">
    <source>
        <dbReference type="RefSeq" id="XP_032814199.1"/>
    </source>
</evidence>
<dbReference type="GO" id="GO:0008278">
    <property type="term" value="C:cohesin complex"/>
    <property type="evidence" value="ECO:0007669"/>
    <property type="project" value="UniProtKB-UniRule"/>
</dbReference>
<dbReference type="RefSeq" id="XP_032814198.1">
    <property type="nucleotide sequence ID" value="XM_032958307.1"/>
</dbReference>
<feature type="compositionally biased region" description="Polar residues" evidence="3">
    <location>
        <begin position="1167"/>
        <end position="1177"/>
    </location>
</feature>
<evidence type="ECO:0000256" key="3">
    <source>
        <dbReference type="SAM" id="MobiDB-lite"/>
    </source>
</evidence>
<dbReference type="GO" id="GO:0007059">
    <property type="term" value="P:chromosome segregation"/>
    <property type="evidence" value="ECO:0007669"/>
    <property type="project" value="UniProtKB-KW"/>
</dbReference>
<dbReference type="GO" id="GO:0007062">
    <property type="term" value="P:sister chromatid cohesion"/>
    <property type="evidence" value="ECO:0007669"/>
    <property type="project" value="UniProtKB-UniRule"/>
</dbReference>
<keyword evidence="2" id="KW-0158">Chromosome</keyword>
<dbReference type="Gene3D" id="1.25.10.10">
    <property type="entry name" value="Leucine-rich Repeat Variant"/>
    <property type="match status" value="1"/>
</dbReference>
<protein>
    <recommendedName>
        <fullName evidence="2">Cohesin subunit SA</fullName>
    </recommendedName>
    <alternativeName>
        <fullName evidence="2">SCC3 homolog</fullName>
    </alternativeName>
    <alternativeName>
        <fullName evidence="2">Stromal antigen</fullName>
    </alternativeName>
</protein>
<comment type="subcellular location">
    <subcellularLocation>
        <location evidence="2">Nucleus</location>
    </subcellularLocation>
    <subcellularLocation>
        <location evidence="2">Chromosome</location>
    </subcellularLocation>
    <subcellularLocation>
        <location evidence="2">Chromosome</location>
        <location evidence="2">Centromere</location>
    </subcellularLocation>
</comment>
<evidence type="ECO:0000313" key="8">
    <source>
        <dbReference type="RefSeq" id="XP_032814200.1"/>
    </source>
</evidence>
<feature type="domain" description="SCD" evidence="4">
    <location>
        <begin position="297"/>
        <end position="382"/>
    </location>
</feature>
<dbReference type="RefSeq" id="XP_032814200.1">
    <property type="nucleotide sequence ID" value="XM_032958309.1"/>
</dbReference>
<dbReference type="InterPro" id="IPR016024">
    <property type="entry name" value="ARM-type_fold"/>
</dbReference>
<keyword evidence="2" id="KW-0539">Nucleus</keyword>
<dbReference type="PANTHER" id="PTHR11199">
    <property type="entry name" value="STROMAL ANTIGEN"/>
    <property type="match status" value="1"/>
</dbReference>
<comment type="function">
    <text evidence="2">Component of cohesin complex, a complex required for the cohesion of sister chromatids after DNA replication. The cohesin complex apparently forms a large proteinaceous ring within which sister chromatids can be trapped. At anaphase, the complex is cleaved and dissociates from chromatin, allowing sister chromatids to segregate.</text>
</comment>
<accession>A0AAJ7TC77</accession>
<dbReference type="InterPro" id="IPR013721">
    <property type="entry name" value="STAG"/>
</dbReference>
<dbReference type="AlphaFoldDB" id="A0AAJ7TC77"/>
<evidence type="ECO:0000259" key="4">
    <source>
        <dbReference type="PROSITE" id="PS51425"/>
    </source>
</evidence>
<dbReference type="InterPro" id="IPR039662">
    <property type="entry name" value="Cohesin_Scc3/SA"/>
</dbReference>
<dbReference type="Pfam" id="PF08514">
    <property type="entry name" value="STAG"/>
    <property type="match status" value="1"/>
</dbReference>
<dbReference type="GO" id="GO:0005634">
    <property type="term" value="C:nucleus"/>
    <property type="evidence" value="ECO:0007669"/>
    <property type="project" value="UniProtKB-SubCell"/>
</dbReference>
<dbReference type="Pfam" id="PF21581">
    <property type="entry name" value="SCD"/>
    <property type="match status" value="1"/>
</dbReference>
<keyword evidence="2" id="KW-0131">Cell cycle</keyword>
<organism evidence="5 9">
    <name type="scientific">Petromyzon marinus</name>
    <name type="common">Sea lamprey</name>
    <dbReference type="NCBI Taxonomy" id="7757"/>
    <lineage>
        <taxon>Eukaryota</taxon>
        <taxon>Metazoa</taxon>
        <taxon>Chordata</taxon>
        <taxon>Craniata</taxon>
        <taxon>Vertebrata</taxon>
        <taxon>Cyclostomata</taxon>
        <taxon>Hyperoartia</taxon>
        <taxon>Petromyzontiformes</taxon>
        <taxon>Petromyzontidae</taxon>
        <taxon>Petromyzon</taxon>
    </lineage>
</organism>
<feature type="region of interest" description="Disordered" evidence="3">
    <location>
        <begin position="26"/>
        <end position="83"/>
    </location>
</feature>
<dbReference type="Pfam" id="PF24571">
    <property type="entry name" value="HEAT_SCC3-SA"/>
    <property type="match status" value="1"/>
</dbReference>
<evidence type="ECO:0000256" key="2">
    <source>
        <dbReference type="RuleBase" id="RU369063"/>
    </source>
</evidence>
<dbReference type="PANTHER" id="PTHR11199:SF0">
    <property type="entry name" value="LD34181P-RELATED"/>
    <property type="match status" value="1"/>
</dbReference>
<comment type="similarity">
    <text evidence="1 2">Belongs to the SCC3 family.</text>
</comment>
<feature type="compositionally biased region" description="Low complexity" evidence="3">
    <location>
        <begin position="63"/>
        <end position="78"/>
    </location>
</feature>